<feature type="compositionally biased region" description="Basic residues" evidence="2">
    <location>
        <begin position="323"/>
        <end position="344"/>
    </location>
</feature>
<keyword evidence="1" id="KW-0547">Nucleotide-binding</keyword>
<evidence type="ECO:0000313" key="4">
    <source>
        <dbReference type="EnsemblMetazoa" id="CJA08224b.1"/>
    </source>
</evidence>
<keyword evidence="5" id="KW-1185">Reference proteome</keyword>
<reference evidence="5" key="1">
    <citation type="submission" date="2010-08" db="EMBL/GenBank/DDBJ databases">
        <authorList>
            <consortium name="Caenorhabditis japonica Sequencing Consortium"/>
            <person name="Wilson R.K."/>
        </authorList>
    </citation>
    <scope>NUCLEOTIDE SEQUENCE [LARGE SCALE GENOMIC DNA]</scope>
    <source>
        <strain evidence="5">DF5081</strain>
    </source>
</reference>
<name>A0A8R1DPS7_CAEJA</name>
<dbReference type="OMA" id="EHSKLNM"/>
<dbReference type="InterPro" id="IPR050235">
    <property type="entry name" value="CK1_Ser-Thr_kinase"/>
</dbReference>
<dbReference type="InterPro" id="IPR017441">
    <property type="entry name" value="Protein_kinase_ATP_BS"/>
</dbReference>
<keyword evidence="1" id="KW-0067">ATP-binding</keyword>
<feature type="domain" description="Protein kinase" evidence="3">
    <location>
        <begin position="28"/>
        <end position="344"/>
    </location>
</feature>
<organism evidence="4 5">
    <name type="scientific">Caenorhabditis japonica</name>
    <dbReference type="NCBI Taxonomy" id="281687"/>
    <lineage>
        <taxon>Eukaryota</taxon>
        <taxon>Metazoa</taxon>
        <taxon>Ecdysozoa</taxon>
        <taxon>Nematoda</taxon>
        <taxon>Chromadorea</taxon>
        <taxon>Rhabditida</taxon>
        <taxon>Rhabditina</taxon>
        <taxon>Rhabditomorpha</taxon>
        <taxon>Rhabditoidea</taxon>
        <taxon>Rhabditidae</taxon>
        <taxon>Peloderinae</taxon>
        <taxon>Caenorhabditis</taxon>
    </lineage>
</organism>
<evidence type="ECO:0000256" key="2">
    <source>
        <dbReference type="SAM" id="MobiDB-lite"/>
    </source>
</evidence>
<evidence type="ECO:0000313" key="5">
    <source>
        <dbReference type="Proteomes" id="UP000005237"/>
    </source>
</evidence>
<dbReference type="FunFam" id="1.10.510.10:FF:000967">
    <property type="entry name" value="Protein CBG11274"/>
    <property type="match status" value="1"/>
</dbReference>
<dbReference type="GO" id="GO:0004672">
    <property type="term" value="F:protein kinase activity"/>
    <property type="evidence" value="ECO:0007669"/>
    <property type="project" value="InterPro"/>
</dbReference>
<reference evidence="4" key="2">
    <citation type="submission" date="2022-06" db="UniProtKB">
        <authorList>
            <consortium name="EnsemblMetazoa"/>
        </authorList>
    </citation>
    <scope>IDENTIFICATION</scope>
    <source>
        <strain evidence="4">DF5081</strain>
    </source>
</reference>
<dbReference type="Gene3D" id="1.10.510.10">
    <property type="entry name" value="Transferase(Phosphotransferase) domain 1"/>
    <property type="match status" value="1"/>
</dbReference>
<dbReference type="EnsemblMetazoa" id="CJA08224b.1">
    <property type="protein sequence ID" value="CJA08224b.1"/>
    <property type="gene ID" value="WBGene00127428"/>
</dbReference>
<sequence>MCSILTDEEEDDTFIKPGFELVTPRNTYMVGQLLGVGGFGDVFQVSCKDKDGQTVDYALKVEKQKENRHSKLKMEIAILKACNDCNHFTKIVDRGKRDELGGYFFIIMELVGKTIGDMAKKHPNGVFSFVTALGVGSQCLEGIESLHKHEYIHRDIKPANFAIGLPPKQHIVYVLDFGIARKFTNFKNEVKTPRQRVAFKGTLRFCALACHQGVELGRKDDCESILYLILSVLVVGGLPWDVENRHDVWRIKEECRREKRSELFRGIRRAKELHLFMDYIDSLAYQDQVDYDFLYKILALSCTEVGADINDPYEWESMEDVKKRKKKTNCKKKEGKKISKKGKI</sequence>
<dbReference type="Pfam" id="PF00069">
    <property type="entry name" value="Pkinase"/>
    <property type="match status" value="1"/>
</dbReference>
<dbReference type="SMART" id="SM00220">
    <property type="entry name" value="S_TKc"/>
    <property type="match status" value="1"/>
</dbReference>
<feature type="binding site" evidence="1">
    <location>
        <position position="60"/>
    </location>
    <ligand>
        <name>ATP</name>
        <dbReference type="ChEBI" id="CHEBI:30616"/>
    </ligand>
</feature>
<dbReference type="InterPro" id="IPR000719">
    <property type="entry name" value="Prot_kinase_dom"/>
</dbReference>
<dbReference type="Proteomes" id="UP000005237">
    <property type="component" value="Unassembled WGS sequence"/>
</dbReference>
<proteinExistence type="predicted"/>
<dbReference type="InterPro" id="IPR011009">
    <property type="entry name" value="Kinase-like_dom_sf"/>
</dbReference>
<dbReference type="AlphaFoldDB" id="A0A8R1DPS7"/>
<dbReference type="GO" id="GO:0005524">
    <property type="term" value="F:ATP binding"/>
    <property type="evidence" value="ECO:0007669"/>
    <property type="project" value="UniProtKB-UniRule"/>
</dbReference>
<dbReference type="SUPFAM" id="SSF56112">
    <property type="entry name" value="Protein kinase-like (PK-like)"/>
    <property type="match status" value="1"/>
</dbReference>
<evidence type="ECO:0000259" key="3">
    <source>
        <dbReference type="PROSITE" id="PS50011"/>
    </source>
</evidence>
<protein>
    <submittedName>
        <fullName evidence="4">Protein kinase domain-containing protein</fullName>
    </submittedName>
</protein>
<dbReference type="PANTHER" id="PTHR11909">
    <property type="entry name" value="CASEIN KINASE-RELATED"/>
    <property type="match status" value="1"/>
</dbReference>
<dbReference type="PROSITE" id="PS50011">
    <property type="entry name" value="PROTEIN_KINASE_DOM"/>
    <property type="match status" value="1"/>
</dbReference>
<dbReference type="PROSITE" id="PS00107">
    <property type="entry name" value="PROTEIN_KINASE_ATP"/>
    <property type="match status" value="1"/>
</dbReference>
<accession>A0A8R1DPS7</accession>
<feature type="region of interest" description="Disordered" evidence="2">
    <location>
        <begin position="321"/>
        <end position="344"/>
    </location>
</feature>
<evidence type="ECO:0000256" key="1">
    <source>
        <dbReference type="PROSITE-ProRule" id="PRU10141"/>
    </source>
</evidence>